<dbReference type="SMART" id="SM00450">
    <property type="entry name" value="RHOD"/>
    <property type="match status" value="2"/>
</dbReference>
<dbReference type="PANTHER" id="PTHR11364:SF27">
    <property type="entry name" value="SULFURTRANSFERASE"/>
    <property type="match status" value="1"/>
</dbReference>
<dbReference type="PROSITE" id="PS50206">
    <property type="entry name" value="RHODANESE_3"/>
    <property type="match status" value="2"/>
</dbReference>
<dbReference type="GO" id="GO:0004792">
    <property type="term" value="F:thiosulfate-cyanide sulfurtransferase activity"/>
    <property type="evidence" value="ECO:0007669"/>
    <property type="project" value="TreeGrafter"/>
</dbReference>
<dbReference type="InterPro" id="IPR036873">
    <property type="entry name" value="Rhodanese-like_dom_sf"/>
</dbReference>
<name>A0A106BWD3_SHEFR</name>
<keyword evidence="1 4" id="KW-0808">Transferase</keyword>
<protein>
    <submittedName>
        <fullName evidence="4">3-mercaptopyruvate sulfurtransferase</fullName>
    </submittedName>
</protein>
<proteinExistence type="predicted"/>
<dbReference type="InterPro" id="IPR045078">
    <property type="entry name" value="TST/MPST-like"/>
</dbReference>
<dbReference type="PANTHER" id="PTHR11364">
    <property type="entry name" value="THIOSULFATE SULFERTANSFERASE"/>
    <property type="match status" value="1"/>
</dbReference>
<organism evidence="4">
    <name type="scientific">Shewanella frigidimarina</name>
    <dbReference type="NCBI Taxonomy" id="56812"/>
    <lineage>
        <taxon>Bacteria</taxon>
        <taxon>Pseudomonadati</taxon>
        <taxon>Pseudomonadota</taxon>
        <taxon>Gammaproteobacteria</taxon>
        <taxon>Alteromonadales</taxon>
        <taxon>Shewanellaceae</taxon>
        <taxon>Shewanella</taxon>
    </lineage>
</organism>
<evidence type="ECO:0000313" key="5">
    <source>
        <dbReference type="Proteomes" id="UP000055702"/>
    </source>
</evidence>
<keyword evidence="2" id="KW-0677">Repeat</keyword>
<feature type="domain" description="Rhodanese" evidence="3">
    <location>
        <begin position="164"/>
        <end position="277"/>
    </location>
</feature>
<evidence type="ECO:0000259" key="3">
    <source>
        <dbReference type="PROSITE" id="PS50206"/>
    </source>
</evidence>
<evidence type="ECO:0000256" key="1">
    <source>
        <dbReference type="ARBA" id="ARBA00022679"/>
    </source>
</evidence>
<accession>A0A106BWD3</accession>
<dbReference type="AlphaFoldDB" id="A0A106BWD3"/>
<dbReference type="CDD" id="cd01448">
    <property type="entry name" value="TST_Repeat_1"/>
    <property type="match status" value="1"/>
</dbReference>
<reference evidence="4 5" key="1">
    <citation type="submission" date="2016-01" db="EMBL/GenBank/DDBJ databases">
        <title>Draft genome of the antarctic isolate Shewanella frigidimarina Ag06-30.</title>
        <authorList>
            <person name="Parmeciano Di Noto G."/>
            <person name="Vazquez S."/>
            <person name="Mac Cormack W."/>
            <person name="Iriarte A."/>
            <person name="Quiroga C."/>
        </authorList>
    </citation>
    <scope>NUCLEOTIDE SEQUENCE [LARGE SCALE GENOMIC DNA]</scope>
    <source>
        <strain evidence="4 5">Ag06-30</strain>
    </source>
</reference>
<evidence type="ECO:0000256" key="2">
    <source>
        <dbReference type="ARBA" id="ARBA00022737"/>
    </source>
</evidence>
<sequence>MNFPLVTTDWLAQHLEDPDLVLLDASIEIVLGKEPLVYDELYVIPGALSCQIDKLFFNHQSPQTHAMPTEDQFTVAAKSLGVSHNSTVVIYDDQGIYSAPRAWWTFKAMGFDKVFVLDGGLPQWRSEGRDTVRQFATATDSGDIKGRLQQYKVCDTEFVLTHLGHAKVDIIDARAAGRFNGTTPEPRVGMRGGHIPGSLNLPFAQVLNGFKMKSIRELHTIFASLDTSNNAQRVFSCGSGITACILILASYVAGHHQAALYDGSWAVWGGDAALPIE</sequence>
<dbReference type="EMBL" id="LRDC01000090">
    <property type="protein sequence ID" value="KVW99847.1"/>
    <property type="molecule type" value="Genomic_DNA"/>
</dbReference>
<dbReference type="Pfam" id="PF00581">
    <property type="entry name" value="Rhodanese"/>
    <property type="match status" value="2"/>
</dbReference>
<dbReference type="Proteomes" id="UP000055702">
    <property type="component" value="Unassembled WGS sequence"/>
</dbReference>
<keyword evidence="4" id="KW-0670">Pyruvate</keyword>
<dbReference type="SUPFAM" id="SSF52821">
    <property type="entry name" value="Rhodanese/Cell cycle control phosphatase"/>
    <property type="match status" value="2"/>
</dbReference>
<gene>
    <name evidence="4" type="ORF">AWJ07_11130</name>
</gene>
<dbReference type="InterPro" id="IPR001763">
    <property type="entry name" value="Rhodanese-like_dom"/>
</dbReference>
<dbReference type="CDD" id="cd01449">
    <property type="entry name" value="TST_Repeat_2"/>
    <property type="match status" value="1"/>
</dbReference>
<dbReference type="Gene3D" id="3.40.250.10">
    <property type="entry name" value="Rhodanese-like domain"/>
    <property type="match status" value="2"/>
</dbReference>
<feature type="domain" description="Rhodanese" evidence="3">
    <location>
        <begin position="16"/>
        <end position="133"/>
    </location>
</feature>
<comment type="caution">
    <text evidence="4">The sequence shown here is derived from an EMBL/GenBank/DDBJ whole genome shotgun (WGS) entry which is preliminary data.</text>
</comment>
<evidence type="ECO:0000313" key="4">
    <source>
        <dbReference type="EMBL" id="KVW99847.1"/>
    </source>
</evidence>
<dbReference type="RefSeq" id="WP_059748027.1">
    <property type="nucleotide sequence ID" value="NZ_JBBMQR010000006.1"/>
</dbReference>